<reference evidence="4" key="1">
    <citation type="submission" date="2021-01" db="EMBL/GenBank/DDBJ databases">
        <title>Whole genome shotgun sequence of Actinoplanes rishiriensis NBRC 108556.</title>
        <authorList>
            <person name="Komaki H."/>
            <person name="Tamura T."/>
        </authorList>
    </citation>
    <scope>NUCLEOTIDE SEQUENCE</scope>
    <source>
        <strain evidence="4">NBRC 108556</strain>
    </source>
</reference>
<dbReference type="GO" id="GO:0016757">
    <property type="term" value="F:glycosyltransferase activity"/>
    <property type="evidence" value="ECO:0007669"/>
    <property type="project" value="UniProtKB-KW"/>
</dbReference>
<dbReference type="EMBL" id="BOMV01000062">
    <property type="protein sequence ID" value="GIE98429.1"/>
    <property type="molecule type" value="Genomic_DNA"/>
</dbReference>
<dbReference type="SUPFAM" id="SSF53756">
    <property type="entry name" value="UDP-Glycosyltransferase/glycogen phosphorylase"/>
    <property type="match status" value="1"/>
</dbReference>
<dbReference type="PANTHER" id="PTHR45947">
    <property type="entry name" value="SULFOQUINOVOSYL TRANSFERASE SQD2"/>
    <property type="match status" value="1"/>
</dbReference>
<gene>
    <name evidence="4" type="ORF">Ari01nite_58940</name>
</gene>
<evidence type="ECO:0000259" key="3">
    <source>
        <dbReference type="Pfam" id="PF13439"/>
    </source>
</evidence>
<evidence type="ECO:0000313" key="5">
    <source>
        <dbReference type="Proteomes" id="UP000636960"/>
    </source>
</evidence>
<evidence type="ECO:0000256" key="2">
    <source>
        <dbReference type="ARBA" id="ARBA00022679"/>
    </source>
</evidence>
<protein>
    <submittedName>
        <fullName evidence="4">Glycosyltransferase WbuB</fullName>
    </submittedName>
</protein>
<keyword evidence="2" id="KW-0808">Transferase</keyword>
<dbReference type="PANTHER" id="PTHR45947:SF3">
    <property type="entry name" value="SULFOQUINOVOSYL TRANSFERASE SQD2"/>
    <property type="match status" value="1"/>
</dbReference>
<dbReference type="InterPro" id="IPR028098">
    <property type="entry name" value="Glyco_trans_4-like_N"/>
</dbReference>
<feature type="domain" description="Glycosyltransferase subfamily 4-like N-terminal" evidence="3">
    <location>
        <begin position="18"/>
        <end position="178"/>
    </location>
</feature>
<evidence type="ECO:0000256" key="1">
    <source>
        <dbReference type="ARBA" id="ARBA00022676"/>
    </source>
</evidence>
<sequence length="394" mass="43671">MVENVALGRDHRLRKHTSALVAAGMQVTVICRRDPANRENPQVRVFDYPARDGVSKLGFMAEYAWSLLAAAVLTVRAMFSGGVDVVQVSSTPDIYFLLAGPLKLLGKRVVFDFKDLSPEIYEARYHSTEGTMYRLLRFFERASLRTADQVVAVNGAVREVAMRRGGLPDERITVVGNGPRLADVTPRPERPELRRGHRHLAVLAGMMGPQDGIDLAVAAIDHLVHRLGRTDTQFTFVGVGDYVPLAERYVAEHRLGEWVSFPGWVTRDEVYDHLSTADLGLEPNLEEFVTPVKAMEYMAFGLPFVAFDVAETRLMGADAAELVAKGDVVAFAERMDALLADPGRRHRLAANGERAVRERLAWDRQQIPYVAMVERLATGRRSPVKINSAGGRPA</sequence>
<keyword evidence="1" id="KW-0328">Glycosyltransferase</keyword>
<accession>A0A919K2T0</accession>
<dbReference type="Gene3D" id="3.40.50.2000">
    <property type="entry name" value="Glycogen Phosphorylase B"/>
    <property type="match status" value="2"/>
</dbReference>
<evidence type="ECO:0000313" key="4">
    <source>
        <dbReference type="EMBL" id="GIE98429.1"/>
    </source>
</evidence>
<comment type="caution">
    <text evidence="4">The sequence shown here is derived from an EMBL/GenBank/DDBJ whole genome shotgun (WGS) entry which is preliminary data.</text>
</comment>
<dbReference type="InterPro" id="IPR050194">
    <property type="entry name" value="Glycosyltransferase_grp1"/>
</dbReference>
<dbReference type="GO" id="GO:1901137">
    <property type="term" value="P:carbohydrate derivative biosynthetic process"/>
    <property type="evidence" value="ECO:0007669"/>
    <property type="project" value="UniProtKB-ARBA"/>
</dbReference>
<dbReference type="Pfam" id="PF13439">
    <property type="entry name" value="Glyco_transf_4"/>
    <property type="match status" value="1"/>
</dbReference>
<name>A0A919K2T0_9ACTN</name>
<dbReference type="CDD" id="cd03794">
    <property type="entry name" value="GT4_WbuB-like"/>
    <property type="match status" value="1"/>
</dbReference>
<dbReference type="AlphaFoldDB" id="A0A919K2T0"/>
<dbReference type="Pfam" id="PF13692">
    <property type="entry name" value="Glyco_trans_1_4"/>
    <property type="match status" value="1"/>
</dbReference>
<organism evidence="4 5">
    <name type="scientific">Paractinoplanes rishiriensis</name>
    <dbReference type="NCBI Taxonomy" id="1050105"/>
    <lineage>
        <taxon>Bacteria</taxon>
        <taxon>Bacillati</taxon>
        <taxon>Actinomycetota</taxon>
        <taxon>Actinomycetes</taxon>
        <taxon>Micromonosporales</taxon>
        <taxon>Micromonosporaceae</taxon>
        <taxon>Paractinoplanes</taxon>
    </lineage>
</organism>
<proteinExistence type="predicted"/>
<dbReference type="Proteomes" id="UP000636960">
    <property type="component" value="Unassembled WGS sequence"/>
</dbReference>
<keyword evidence="5" id="KW-1185">Reference proteome</keyword>